<dbReference type="HOGENOM" id="CLU_1382141_0_0_0"/>
<protein>
    <recommendedName>
        <fullName evidence="4">Outer membrane protein beta-barrel domain-containing protein</fullName>
    </recommendedName>
</protein>
<feature type="signal peptide" evidence="1">
    <location>
        <begin position="1"/>
        <end position="18"/>
    </location>
</feature>
<dbReference type="KEGG" id="dpd:Deipe_1187"/>
<evidence type="ECO:0000313" key="2">
    <source>
        <dbReference type="EMBL" id="AFZ66743.1"/>
    </source>
</evidence>
<dbReference type="RefSeq" id="WP_015235051.1">
    <property type="nucleotide sequence ID" value="NC_019793.1"/>
</dbReference>
<sequence>MKRILTLVTLLSLGNASAQTFGFTLSGGYRGGAGLDVNLFARELGRSPYGVRLSSNANFNDPYQGSGEREIGLNIAAGLDLLYTLPAETPGLWFDLYAGPRANFFIGTDSDSSGFVTTESLLFGAGVGAATTYRLARYLNVVLDTGLEGYLPSALNVNTLQGSAVFRPGDSGYRQVDDIINQPKLLLKLKLGLQLSF</sequence>
<accession>K9ZYL6</accession>
<dbReference type="Gene3D" id="2.40.160.70">
    <property type="entry name" value="outer membrane protein from Thermus thermophilus HB27"/>
    <property type="match status" value="1"/>
</dbReference>
<dbReference type="STRING" id="937777.Deipe_1187"/>
<organism evidence="2 3">
    <name type="scientific">Deinococcus peraridilitoris (strain DSM 19664 / LMG 22246 / CIP 109416 / KR-200)</name>
    <dbReference type="NCBI Taxonomy" id="937777"/>
    <lineage>
        <taxon>Bacteria</taxon>
        <taxon>Thermotogati</taxon>
        <taxon>Deinococcota</taxon>
        <taxon>Deinococci</taxon>
        <taxon>Deinococcales</taxon>
        <taxon>Deinococcaceae</taxon>
        <taxon>Deinococcus</taxon>
    </lineage>
</organism>
<feature type="chain" id="PRO_5003939016" description="Outer membrane protein beta-barrel domain-containing protein" evidence="1">
    <location>
        <begin position="19"/>
        <end position="197"/>
    </location>
</feature>
<dbReference type="Proteomes" id="UP000010467">
    <property type="component" value="Chromosome"/>
</dbReference>
<evidence type="ECO:0000256" key="1">
    <source>
        <dbReference type="SAM" id="SignalP"/>
    </source>
</evidence>
<dbReference type="AlphaFoldDB" id="K9ZYL6"/>
<dbReference type="PATRIC" id="fig|937777.3.peg.1189"/>
<name>K9ZYL6_DEIPD</name>
<gene>
    <name evidence="2" type="ordered locus">Deipe_1187</name>
</gene>
<dbReference type="OrthoDB" id="1116846at2"/>
<keyword evidence="3" id="KW-1185">Reference proteome</keyword>
<reference evidence="3" key="1">
    <citation type="submission" date="2012-03" db="EMBL/GenBank/DDBJ databases">
        <title>Complete sequence of chromosome of Deinococcus peraridilitoris DSM 19664.</title>
        <authorList>
            <person name="Lucas S."/>
            <person name="Copeland A."/>
            <person name="Lapidus A."/>
            <person name="Glavina del Rio T."/>
            <person name="Dalin E."/>
            <person name="Tice H."/>
            <person name="Bruce D."/>
            <person name="Goodwin L."/>
            <person name="Pitluck S."/>
            <person name="Peters L."/>
            <person name="Mikhailova N."/>
            <person name="Lu M."/>
            <person name="Kyrpides N."/>
            <person name="Mavromatis K."/>
            <person name="Ivanova N."/>
            <person name="Brettin T."/>
            <person name="Detter J.C."/>
            <person name="Han C."/>
            <person name="Larimer F."/>
            <person name="Land M."/>
            <person name="Hauser L."/>
            <person name="Markowitz V."/>
            <person name="Cheng J.-F."/>
            <person name="Hugenholtz P."/>
            <person name="Woyke T."/>
            <person name="Wu D."/>
            <person name="Pukall R."/>
            <person name="Steenblock K."/>
            <person name="Brambilla E."/>
            <person name="Klenk H.-P."/>
            <person name="Eisen J.A."/>
        </authorList>
    </citation>
    <scope>NUCLEOTIDE SEQUENCE [LARGE SCALE GENOMIC DNA]</scope>
    <source>
        <strain evidence="3">DSM 19664 / LMG 22246 / CIP 109416 / KR-200</strain>
    </source>
</reference>
<evidence type="ECO:0008006" key="4">
    <source>
        <dbReference type="Google" id="ProtNLM"/>
    </source>
</evidence>
<dbReference type="EMBL" id="CP003382">
    <property type="protein sequence ID" value="AFZ66743.1"/>
    <property type="molecule type" value="Genomic_DNA"/>
</dbReference>
<proteinExistence type="predicted"/>
<evidence type="ECO:0000313" key="3">
    <source>
        <dbReference type="Proteomes" id="UP000010467"/>
    </source>
</evidence>
<keyword evidence="1" id="KW-0732">Signal</keyword>